<accession>A0A438DW56</accession>
<organism evidence="2 3">
    <name type="scientific">Vitis vinifera</name>
    <name type="common">Grape</name>
    <dbReference type="NCBI Taxonomy" id="29760"/>
    <lineage>
        <taxon>Eukaryota</taxon>
        <taxon>Viridiplantae</taxon>
        <taxon>Streptophyta</taxon>
        <taxon>Embryophyta</taxon>
        <taxon>Tracheophyta</taxon>
        <taxon>Spermatophyta</taxon>
        <taxon>Magnoliopsida</taxon>
        <taxon>eudicotyledons</taxon>
        <taxon>Gunneridae</taxon>
        <taxon>Pentapetalae</taxon>
        <taxon>rosids</taxon>
        <taxon>Vitales</taxon>
        <taxon>Vitaceae</taxon>
        <taxon>Viteae</taxon>
        <taxon>Vitis</taxon>
    </lineage>
</organism>
<dbReference type="Pfam" id="PF13966">
    <property type="entry name" value="zf-RVT"/>
    <property type="match status" value="2"/>
</dbReference>
<reference evidence="2 3" key="1">
    <citation type="journal article" date="2018" name="PLoS Genet.">
        <title>Population sequencing reveals clonal diversity and ancestral inbreeding in the grapevine cultivar Chardonnay.</title>
        <authorList>
            <person name="Roach M.J."/>
            <person name="Johnson D.L."/>
            <person name="Bohlmann J."/>
            <person name="van Vuuren H.J."/>
            <person name="Jones S.J."/>
            <person name="Pretorius I.S."/>
            <person name="Schmidt S.A."/>
            <person name="Borneman A.R."/>
        </authorList>
    </citation>
    <scope>NUCLEOTIDE SEQUENCE [LARGE SCALE GENOMIC DNA]</scope>
    <source>
        <strain evidence="3">cv. Chardonnay</strain>
        <tissue evidence="2">Leaf</tissue>
    </source>
</reference>
<comment type="caution">
    <text evidence="2">The sequence shown here is derived from an EMBL/GenBank/DDBJ whole genome shotgun (WGS) entry which is preliminary data.</text>
</comment>
<gene>
    <name evidence="2" type="primary">LORF2_155</name>
    <name evidence="2" type="ORF">CK203_116000</name>
</gene>
<dbReference type="PROSITE" id="PS50878">
    <property type="entry name" value="RT_POL"/>
    <property type="match status" value="1"/>
</dbReference>
<evidence type="ECO:0000259" key="1">
    <source>
        <dbReference type="PROSITE" id="PS50878"/>
    </source>
</evidence>
<sequence length="901" mass="104064">MWFKVEGFKDLIRSWWWGIKVSGSASFRLSAKLKELKQKLKVWNREEFGNLESNKEAAIQQVEYWDRVEDERSLTMEELACKKEAKEDYAKWVDLEETHWRQVSRELWLKAGDRNTGYFHRMTSAHRRVNHMDRIKINGIRLTEEREIREGVANAFKQQFYESSGWKADIGSLPFNQISVQEAEMLEAPFTEGEEEILEMFKEFHDQNMFLKSINNTFLVLIPKKGGTEDLGDFRPISLLGGLYKLLAKVLANRLKKVIDKVVSHDQNEFVTGRQILDASLIANEVIDNWNKKGDKGVICKLDIEKAYDSINWQFLLKVMEKMGFGAQWLRWMWWCISTAKFSVMVNGTPAGFFSSSKGLRQGDPLSPYLFVMGMEVLSVLIRRAMEGGFISGCKIQRDRGRAVHIAHLLFADDTIVFSASGLRINLAKSEIIPVGEVQRIEELAVELGCRVGQFPTVYLGLPNKAAYGWDGVEEKMRRRLALWKSQYISKGGRITLIKSSMVNGGLGLRKFTIMNKALLGKWTWRFASDKEALWKQVLVAKYGQEDYGWRTKKAVGACGVGVWKEILKEARWCWDKMVFNVGKGNKIRFWTDVWCGDAALSQRFPHLYILAANRNAKVEDLWDQNVGEGGWNLCFIRDFNDWEVELVGELLQALRGIRMTWEDYSVSWKGGGSGQFRVKDAYSWLDRPMDANFPKNKIWVGRVPTKIMFFAWEATWGKILTLDRLQKRVGVWKGILKEAKWCWDNIKFKVGKGTRVKFWTDQWCGNAALSQSFPQLFELAVHRNATVNEMWDPSMGEGGWNLRFHKDFNDWELDLIRGLLNMLRDFRITSEEDVVLWKGWGVGHGKYGVKVAYNVLAVINACAFPTKWVWVDKVPTKAAFFAWEAAWGKILTLDRLQKRG</sequence>
<dbReference type="CDD" id="cd01650">
    <property type="entry name" value="RT_nLTR_like"/>
    <property type="match status" value="1"/>
</dbReference>
<dbReference type="PANTHER" id="PTHR19446">
    <property type="entry name" value="REVERSE TRANSCRIPTASES"/>
    <property type="match status" value="1"/>
</dbReference>
<name>A0A438DW56_VITVI</name>
<dbReference type="InterPro" id="IPR043502">
    <property type="entry name" value="DNA/RNA_pol_sf"/>
</dbReference>
<proteinExistence type="predicted"/>
<evidence type="ECO:0000313" key="3">
    <source>
        <dbReference type="Proteomes" id="UP000288805"/>
    </source>
</evidence>
<dbReference type="Pfam" id="PF00078">
    <property type="entry name" value="RVT_1"/>
    <property type="match status" value="1"/>
</dbReference>
<dbReference type="InterPro" id="IPR026960">
    <property type="entry name" value="RVT-Znf"/>
</dbReference>
<dbReference type="Proteomes" id="UP000288805">
    <property type="component" value="Unassembled WGS sequence"/>
</dbReference>
<dbReference type="InterPro" id="IPR000477">
    <property type="entry name" value="RT_dom"/>
</dbReference>
<protein>
    <submittedName>
        <fullName evidence="2">LINE-1 retrotransposable element ORF2 protein</fullName>
    </submittedName>
</protein>
<evidence type="ECO:0000313" key="2">
    <source>
        <dbReference type="EMBL" id="RVW39707.1"/>
    </source>
</evidence>
<dbReference type="AlphaFoldDB" id="A0A438DW56"/>
<dbReference type="SUPFAM" id="SSF56672">
    <property type="entry name" value="DNA/RNA polymerases"/>
    <property type="match status" value="1"/>
</dbReference>
<feature type="domain" description="Reverse transcriptase" evidence="1">
    <location>
        <begin position="203"/>
        <end position="475"/>
    </location>
</feature>
<dbReference type="EMBL" id="QGNW01001473">
    <property type="protein sequence ID" value="RVW39707.1"/>
    <property type="molecule type" value="Genomic_DNA"/>
</dbReference>